<dbReference type="SUPFAM" id="SSF52172">
    <property type="entry name" value="CheY-like"/>
    <property type="match status" value="1"/>
</dbReference>
<dbReference type="SMART" id="SM00448">
    <property type="entry name" value="REC"/>
    <property type="match status" value="1"/>
</dbReference>
<evidence type="ECO:0000313" key="9">
    <source>
        <dbReference type="Proteomes" id="UP000293289"/>
    </source>
</evidence>
<comment type="caution">
    <text evidence="8">The sequence shown here is derived from an EMBL/GenBank/DDBJ whole genome shotgun (WGS) entry which is preliminary data.</text>
</comment>
<sequence length="225" mass="23903">MTAPLRLLLVDDQAMVRAGLALILGAESDISVVAECADGTGVLPAVRAHRPDLVLMDVRMPRMDGPEATRQLRSVPDSPPVLALTTFDDDAVLWGALTAGAAGFVLKDSPAEDLIAAVRAVAAGGAWLDPRVLPRVLARAKDRAPASPAASRALEQLTPRELEVLRRICRGANNREIATQLRVGERTVKSHVSAIFLKLGARDRAAAIIAAYDAGLSMQPRSDRP</sequence>
<keyword evidence="2" id="KW-0805">Transcription regulation</keyword>
<dbReference type="PANTHER" id="PTHR43214">
    <property type="entry name" value="TWO-COMPONENT RESPONSE REGULATOR"/>
    <property type="match status" value="1"/>
</dbReference>
<evidence type="ECO:0000313" key="8">
    <source>
        <dbReference type="EMBL" id="RZS64556.1"/>
    </source>
</evidence>
<dbReference type="GO" id="GO:0006355">
    <property type="term" value="P:regulation of DNA-templated transcription"/>
    <property type="evidence" value="ECO:0007669"/>
    <property type="project" value="InterPro"/>
</dbReference>
<dbReference type="GO" id="GO:0003677">
    <property type="term" value="F:DNA binding"/>
    <property type="evidence" value="ECO:0007669"/>
    <property type="project" value="UniProtKB-KW"/>
</dbReference>
<evidence type="ECO:0000259" key="6">
    <source>
        <dbReference type="PROSITE" id="PS50043"/>
    </source>
</evidence>
<dbReference type="InterPro" id="IPR058245">
    <property type="entry name" value="NreC/VraR/RcsB-like_REC"/>
</dbReference>
<feature type="domain" description="HTH luxR-type" evidence="6">
    <location>
        <begin position="150"/>
        <end position="215"/>
    </location>
</feature>
<protein>
    <submittedName>
        <fullName evidence="8">LuxR family two component transcriptional regulator</fullName>
    </submittedName>
</protein>
<dbReference type="CDD" id="cd17535">
    <property type="entry name" value="REC_NarL-like"/>
    <property type="match status" value="1"/>
</dbReference>
<feature type="domain" description="Response regulatory" evidence="7">
    <location>
        <begin position="6"/>
        <end position="122"/>
    </location>
</feature>
<dbReference type="Pfam" id="PF00072">
    <property type="entry name" value="Response_reg"/>
    <property type="match status" value="1"/>
</dbReference>
<feature type="modified residue" description="4-aspartylphosphate" evidence="5">
    <location>
        <position position="57"/>
    </location>
</feature>
<evidence type="ECO:0000256" key="1">
    <source>
        <dbReference type="ARBA" id="ARBA00022553"/>
    </source>
</evidence>
<evidence type="ECO:0000259" key="7">
    <source>
        <dbReference type="PROSITE" id="PS50110"/>
    </source>
</evidence>
<dbReference type="PROSITE" id="PS50043">
    <property type="entry name" value="HTH_LUXR_2"/>
    <property type="match status" value="1"/>
</dbReference>
<dbReference type="InterPro" id="IPR011006">
    <property type="entry name" value="CheY-like_superfamily"/>
</dbReference>
<dbReference type="PROSITE" id="PS00622">
    <property type="entry name" value="HTH_LUXR_1"/>
    <property type="match status" value="1"/>
</dbReference>
<evidence type="ECO:0000256" key="3">
    <source>
        <dbReference type="ARBA" id="ARBA00023125"/>
    </source>
</evidence>
<evidence type="ECO:0000256" key="4">
    <source>
        <dbReference type="ARBA" id="ARBA00023163"/>
    </source>
</evidence>
<dbReference type="Pfam" id="PF00196">
    <property type="entry name" value="GerE"/>
    <property type="match status" value="1"/>
</dbReference>
<proteinExistence type="predicted"/>
<dbReference type="SMART" id="SM00421">
    <property type="entry name" value="HTH_LUXR"/>
    <property type="match status" value="1"/>
</dbReference>
<dbReference type="SUPFAM" id="SSF46894">
    <property type="entry name" value="C-terminal effector domain of the bipartite response regulators"/>
    <property type="match status" value="1"/>
</dbReference>
<dbReference type="InterPro" id="IPR000792">
    <property type="entry name" value="Tscrpt_reg_LuxR_C"/>
</dbReference>
<dbReference type="PROSITE" id="PS50110">
    <property type="entry name" value="RESPONSE_REGULATORY"/>
    <property type="match status" value="1"/>
</dbReference>
<evidence type="ECO:0000256" key="2">
    <source>
        <dbReference type="ARBA" id="ARBA00023015"/>
    </source>
</evidence>
<name>A0A4Q7M9D2_9MICO</name>
<dbReference type="Proteomes" id="UP000293289">
    <property type="component" value="Unassembled WGS sequence"/>
</dbReference>
<dbReference type="CDD" id="cd06170">
    <property type="entry name" value="LuxR_C_like"/>
    <property type="match status" value="1"/>
</dbReference>
<accession>A0A4Q7M9D2</accession>
<reference evidence="8 9" key="1">
    <citation type="submission" date="2019-02" db="EMBL/GenBank/DDBJ databases">
        <title>Genomic Encyclopedia of Type Strains, Phase IV (KMG-IV): sequencing the most valuable type-strain genomes for metagenomic binning, comparative biology and taxonomic classification.</title>
        <authorList>
            <person name="Goeker M."/>
        </authorList>
    </citation>
    <scope>NUCLEOTIDE SEQUENCE [LARGE SCALE GENOMIC DNA]</scope>
    <source>
        <strain evidence="8 9">DSM 43045</strain>
    </source>
</reference>
<dbReference type="Gene3D" id="3.40.50.2300">
    <property type="match status" value="1"/>
</dbReference>
<dbReference type="PRINTS" id="PR00038">
    <property type="entry name" value="HTHLUXR"/>
</dbReference>
<dbReference type="GO" id="GO:0000160">
    <property type="term" value="P:phosphorelay signal transduction system"/>
    <property type="evidence" value="ECO:0007669"/>
    <property type="project" value="InterPro"/>
</dbReference>
<dbReference type="AlphaFoldDB" id="A0A4Q7M9D2"/>
<keyword evidence="9" id="KW-1185">Reference proteome</keyword>
<organism evidence="8 9">
    <name type="scientific">Agromyces ramosus</name>
    <dbReference type="NCBI Taxonomy" id="33879"/>
    <lineage>
        <taxon>Bacteria</taxon>
        <taxon>Bacillati</taxon>
        <taxon>Actinomycetota</taxon>
        <taxon>Actinomycetes</taxon>
        <taxon>Micrococcales</taxon>
        <taxon>Microbacteriaceae</taxon>
        <taxon>Agromyces</taxon>
    </lineage>
</organism>
<keyword evidence="1 5" id="KW-0597">Phosphoprotein</keyword>
<evidence type="ECO:0000256" key="5">
    <source>
        <dbReference type="PROSITE-ProRule" id="PRU00169"/>
    </source>
</evidence>
<dbReference type="EMBL" id="SGWY01000003">
    <property type="protein sequence ID" value="RZS64556.1"/>
    <property type="molecule type" value="Genomic_DNA"/>
</dbReference>
<dbReference type="RefSeq" id="WP_242609616.1">
    <property type="nucleotide sequence ID" value="NZ_SGWY01000003.1"/>
</dbReference>
<gene>
    <name evidence="8" type="ORF">EV187_2943</name>
</gene>
<dbReference type="InterPro" id="IPR039420">
    <property type="entry name" value="WalR-like"/>
</dbReference>
<dbReference type="PANTHER" id="PTHR43214:SF24">
    <property type="entry name" value="TRANSCRIPTIONAL REGULATORY PROTEIN NARL-RELATED"/>
    <property type="match status" value="1"/>
</dbReference>
<dbReference type="InterPro" id="IPR016032">
    <property type="entry name" value="Sig_transdc_resp-reg_C-effctor"/>
</dbReference>
<keyword evidence="4" id="KW-0804">Transcription</keyword>
<keyword evidence="3" id="KW-0238">DNA-binding</keyword>
<dbReference type="InterPro" id="IPR001789">
    <property type="entry name" value="Sig_transdc_resp-reg_receiver"/>
</dbReference>